<dbReference type="NCBIfam" id="TIGR01549">
    <property type="entry name" value="HAD-SF-IA-v1"/>
    <property type="match status" value="1"/>
</dbReference>
<protein>
    <recommendedName>
        <fullName evidence="3">Phosphoglycolate phosphatase</fullName>
    </recommendedName>
</protein>
<name>A0A0E4HF69_9BACL</name>
<reference evidence="2" key="1">
    <citation type="submission" date="2015-03" db="EMBL/GenBank/DDBJ databases">
        <authorList>
            <person name="Wibberg D."/>
        </authorList>
    </citation>
    <scope>NUCLEOTIDE SEQUENCE [LARGE SCALE GENOMIC DNA]</scope>
</reference>
<dbReference type="InterPro" id="IPR023198">
    <property type="entry name" value="PGP-like_dom2"/>
</dbReference>
<proteinExistence type="predicted"/>
<dbReference type="SFLD" id="SFLDG01129">
    <property type="entry name" value="C1.5:_HAD__Beta-PGM__Phosphata"/>
    <property type="match status" value="1"/>
</dbReference>
<dbReference type="EMBL" id="LN831776">
    <property type="protein sequence ID" value="CQR58181.1"/>
    <property type="molecule type" value="Genomic_DNA"/>
</dbReference>
<evidence type="ECO:0000313" key="1">
    <source>
        <dbReference type="EMBL" id="CQR58181.1"/>
    </source>
</evidence>
<dbReference type="InterPro" id="IPR036412">
    <property type="entry name" value="HAD-like_sf"/>
</dbReference>
<dbReference type="RefSeq" id="WP_052741530.1">
    <property type="nucleotide sequence ID" value="NZ_LN831776.1"/>
</dbReference>
<dbReference type="Pfam" id="PF00702">
    <property type="entry name" value="Hydrolase"/>
    <property type="match status" value="1"/>
</dbReference>
<accession>A0A0E4HF69</accession>
<dbReference type="Gene3D" id="1.10.150.240">
    <property type="entry name" value="Putative phosphatase, domain 2"/>
    <property type="match status" value="1"/>
</dbReference>
<gene>
    <name evidence="1" type="ORF">PRIO_5794</name>
</gene>
<organism evidence="1 2">
    <name type="scientific">Paenibacillus riograndensis SBR5</name>
    <dbReference type="NCBI Taxonomy" id="1073571"/>
    <lineage>
        <taxon>Bacteria</taxon>
        <taxon>Bacillati</taxon>
        <taxon>Bacillota</taxon>
        <taxon>Bacilli</taxon>
        <taxon>Bacillales</taxon>
        <taxon>Paenibacillaceae</taxon>
        <taxon>Paenibacillus</taxon>
        <taxon>Paenibacillus sonchi group</taxon>
    </lineage>
</organism>
<dbReference type="CDD" id="cd07505">
    <property type="entry name" value="HAD_BPGM-like"/>
    <property type="match status" value="1"/>
</dbReference>
<dbReference type="Proteomes" id="UP000033163">
    <property type="component" value="Chromosome I"/>
</dbReference>
<dbReference type="STRING" id="483937.AMQ84_17745"/>
<dbReference type="SUPFAM" id="SSF56784">
    <property type="entry name" value="HAD-like"/>
    <property type="match status" value="1"/>
</dbReference>
<dbReference type="PANTHER" id="PTHR43434">
    <property type="entry name" value="PHOSPHOGLYCOLATE PHOSPHATASE"/>
    <property type="match status" value="1"/>
</dbReference>
<dbReference type="PATRIC" id="fig|1073571.4.peg.6220"/>
<dbReference type="InterPro" id="IPR050155">
    <property type="entry name" value="HAD-like_hydrolase_sf"/>
</dbReference>
<dbReference type="KEGG" id="pri:PRIO_5794"/>
<dbReference type="Gene3D" id="3.40.50.1000">
    <property type="entry name" value="HAD superfamily/HAD-like"/>
    <property type="match status" value="1"/>
</dbReference>
<sequence length="332" mass="34223">MPELITPQGKHSISAILFDKDGTLLQFISLWGSWAECFLEQFTRQLAKHGLEFPVQHRAVLLGTVHDAGGKITGYDRNGPLAMGTMSDLYAILSWQGYLLGLSWAESMELVTLCRQEADALLERSRPVLPLPGLLRFLDQCAACGAALAVVTADETAAAENHLRWLGIRGYFSAVIGTDQVERGKPFPDMALLACERLGVLPAEAAVIGDTNGDMRMAKAAGAAVAIGIAGAADSVAGITSAVDAAAHGGITSAVDAAAHGGITSAVDAAAHGGITSAVDAAAHGGITSAVDAAAHGGITSAVDAAAARCLLPDADSIVQSYEELSIERKAR</sequence>
<dbReference type="GO" id="GO:0008967">
    <property type="term" value="F:phosphoglycolate phosphatase activity"/>
    <property type="evidence" value="ECO:0007669"/>
    <property type="project" value="TreeGrafter"/>
</dbReference>
<dbReference type="AlphaFoldDB" id="A0A0E4HF69"/>
<dbReference type="InterPro" id="IPR006439">
    <property type="entry name" value="HAD-SF_hydro_IA"/>
</dbReference>
<dbReference type="InterPro" id="IPR023214">
    <property type="entry name" value="HAD_sf"/>
</dbReference>
<evidence type="ECO:0008006" key="3">
    <source>
        <dbReference type="Google" id="ProtNLM"/>
    </source>
</evidence>
<dbReference type="HOGENOM" id="CLU_045011_16_1_9"/>
<dbReference type="SFLD" id="SFLDS00003">
    <property type="entry name" value="Haloacid_Dehalogenase"/>
    <property type="match status" value="1"/>
</dbReference>
<dbReference type="GO" id="GO:0006281">
    <property type="term" value="P:DNA repair"/>
    <property type="evidence" value="ECO:0007669"/>
    <property type="project" value="TreeGrafter"/>
</dbReference>
<evidence type="ECO:0000313" key="2">
    <source>
        <dbReference type="Proteomes" id="UP000033163"/>
    </source>
</evidence>
<dbReference type="NCBIfam" id="TIGR01509">
    <property type="entry name" value="HAD-SF-IA-v3"/>
    <property type="match status" value="1"/>
</dbReference>
<dbReference type="PANTHER" id="PTHR43434:SF22">
    <property type="entry name" value="PHOSPHOGLYCOLATE PHOSPHATASE"/>
    <property type="match status" value="1"/>
</dbReference>